<evidence type="ECO:0000313" key="4">
    <source>
        <dbReference type="Proteomes" id="UP000321250"/>
    </source>
</evidence>
<proteinExistence type="predicted"/>
<evidence type="ECO:0000313" key="3">
    <source>
        <dbReference type="EMBL" id="TXC71139.1"/>
    </source>
</evidence>
<sequence>MTILRAGLAGIAALAIAGPLLVIANPPSIAPPPKVVVPRARVVPKAELPPVEPVRFVALAPQDARAFNATVPFSTDPNPAARPFTFAGAPDDLARATDCLAAAVLYEAGDDAVGEQAVAQVVLNRLRHPAFPKTVCGVVFEGSDRTTGCQFTFACDGALVRRPSEPGWKRAREIATAALAGSVYKPVGYATHYHTDWVVPYWQSSLDKVAAVHTHLFFRWTGWWGTPAAFNRHVLSGEPAIAKLAGLSDAHGMGTALAVSADGEAMIAGLTLNARGLAPLPSDPNSFLTSLDPRQADGFAALALRACGDRPRCKVMGWTDPGDMGFRLPLTDEQIAALSFSYLRDRAAGYERTLWNCTEFKPVAGRQCMKRQLMRATAAQPLPPSLPDADEAPAPPVAELEGVRRKPPQATPGAAPAAAVSTGS</sequence>
<comment type="caution">
    <text evidence="3">The sequence shown here is derived from an EMBL/GenBank/DDBJ whole genome shotgun (WGS) entry which is preliminary data.</text>
</comment>
<dbReference type="GO" id="GO:0016787">
    <property type="term" value="F:hydrolase activity"/>
    <property type="evidence" value="ECO:0007669"/>
    <property type="project" value="UniProtKB-KW"/>
</dbReference>
<gene>
    <name evidence="3" type="ORF">FSB78_09375</name>
</gene>
<evidence type="ECO:0000259" key="2">
    <source>
        <dbReference type="Pfam" id="PF07486"/>
    </source>
</evidence>
<dbReference type="Pfam" id="PF07486">
    <property type="entry name" value="Hydrolase_2"/>
    <property type="match status" value="1"/>
</dbReference>
<reference evidence="3 4" key="1">
    <citation type="journal article" date="2013" name="Antonie Van Leeuwenhoek">
        <title>Sphingomonas ginsenosidivorax sp. nov., with the ability to transform ginsenosides.</title>
        <authorList>
            <person name="Jin X.F."/>
            <person name="Kim J.K."/>
            <person name="Liu Q.M."/>
            <person name="Kang M.S."/>
            <person name="He D."/>
            <person name="Jin F.X."/>
            <person name="Kim S.C."/>
            <person name="Im W.T."/>
        </authorList>
    </citation>
    <scope>NUCLEOTIDE SEQUENCE [LARGE SCALE GENOMIC DNA]</scope>
    <source>
        <strain evidence="3 4">KHI67</strain>
    </source>
</reference>
<feature type="domain" description="Cell wall hydrolase SleB" evidence="2">
    <location>
        <begin position="110"/>
        <end position="218"/>
    </location>
</feature>
<accession>A0A5C6UEL1</accession>
<evidence type="ECO:0000256" key="1">
    <source>
        <dbReference type="SAM" id="MobiDB-lite"/>
    </source>
</evidence>
<dbReference type="InterPro" id="IPR042047">
    <property type="entry name" value="SleB_dom1"/>
</dbReference>
<protein>
    <submittedName>
        <fullName evidence="3">Cell wall hydrolase</fullName>
    </submittedName>
</protein>
<feature type="region of interest" description="Disordered" evidence="1">
    <location>
        <begin position="380"/>
        <end position="424"/>
    </location>
</feature>
<name>A0A5C6UEL1_9SPHN</name>
<dbReference type="EMBL" id="VOQR01000001">
    <property type="protein sequence ID" value="TXC71139.1"/>
    <property type="molecule type" value="Genomic_DNA"/>
</dbReference>
<organism evidence="3 4">
    <name type="scientific">Sphingomonas ginsenosidivorax</name>
    <dbReference type="NCBI Taxonomy" id="862135"/>
    <lineage>
        <taxon>Bacteria</taxon>
        <taxon>Pseudomonadati</taxon>
        <taxon>Pseudomonadota</taxon>
        <taxon>Alphaproteobacteria</taxon>
        <taxon>Sphingomonadales</taxon>
        <taxon>Sphingomonadaceae</taxon>
        <taxon>Sphingomonas</taxon>
    </lineage>
</organism>
<keyword evidence="4" id="KW-1185">Reference proteome</keyword>
<dbReference type="Proteomes" id="UP000321250">
    <property type="component" value="Unassembled WGS sequence"/>
</dbReference>
<feature type="compositionally biased region" description="Low complexity" evidence="1">
    <location>
        <begin position="411"/>
        <end position="424"/>
    </location>
</feature>
<dbReference type="AlphaFoldDB" id="A0A5C6UEL1"/>
<dbReference type="InterPro" id="IPR011105">
    <property type="entry name" value="Cell_wall_hydrolase_SleB"/>
</dbReference>
<keyword evidence="3" id="KW-0378">Hydrolase</keyword>
<dbReference type="RefSeq" id="WP_147082133.1">
    <property type="nucleotide sequence ID" value="NZ_VOQR01000001.1"/>
</dbReference>
<dbReference type="Gene3D" id="1.10.10.2520">
    <property type="entry name" value="Cell wall hydrolase SleB, domain 1"/>
    <property type="match status" value="1"/>
</dbReference>
<dbReference type="OrthoDB" id="9785345at2"/>